<reference evidence="3" key="1">
    <citation type="submission" date="2015-07" db="EMBL/GenBank/DDBJ databases">
        <title>Genome sequencing project for genomic taxonomy and phylogenomics of Bacillus-like bacteria.</title>
        <authorList>
            <person name="Liu B."/>
            <person name="Wang J."/>
            <person name="Zhu Y."/>
            <person name="Liu G."/>
            <person name="Chen Q."/>
            <person name="Chen Z."/>
            <person name="Lan J."/>
            <person name="Che J."/>
            <person name="Ge C."/>
            <person name="Shi H."/>
            <person name="Pan Z."/>
            <person name="Liu X."/>
        </authorList>
    </citation>
    <scope>NUCLEOTIDE SEQUENCE [LARGE SCALE GENOMIC DNA]</scope>
    <source>
        <strain evidence="3">DSM 9887</strain>
    </source>
</reference>
<gene>
    <name evidence="2" type="ORF">ADS79_16605</name>
    <name evidence="1" type="ORF">BRE01_37450</name>
</gene>
<protein>
    <recommendedName>
        <fullName evidence="5">Spo0E like sporulation regulatory protein</fullName>
    </recommendedName>
</protein>
<dbReference type="GO" id="GO:0043937">
    <property type="term" value="P:regulation of sporulation"/>
    <property type="evidence" value="ECO:0007669"/>
    <property type="project" value="InterPro"/>
</dbReference>
<accession>A0A0K9YQS7</accession>
<dbReference type="Proteomes" id="UP000319578">
    <property type="component" value="Unassembled WGS sequence"/>
</dbReference>
<dbReference type="Pfam" id="PF09388">
    <property type="entry name" value="SpoOE-like"/>
    <property type="match status" value="1"/>
</dbReference>
<comment type="caution">
    <text evidence="2">The sequence shown here is derived from an EMBL/GenBank/DDBJ whole genome shotgun (WGS) entry which is preliminary data.</text>
</comment>
<dbReference type="SUPFAM" id="SSF140500">
    <property type="entry name" value="BAS1536-like"/>
    <property type="match status" value="1"/>
</dbReference>
<dbReference type="InterPro" id="IPR018540">
    <property type="entry name" value="Spo0E-like"/>
</dbReference>
<dbReference type="EMBL" id="LGIQ01000009">
    <property type="protein sequence ID" value="KNB70535.1"/>
    <property type="molecule type" value="Genomic_DNA"/>
</dbReference>
<dbReference type="InterPro" id="IPR037208">
    <property type="entry name" value="Spo0E-like_sf"/>
</dbReference>
<dbReference type="EMBL" id="BJON01000014">
    <property type="protein sequence ID" value="GED70043.1"/>
    <property type="molecule type" value="Genomic_DNA"/>
</dbReference>
<dbReference type="PATRIC" id="fig|54915.3.peg.2374"/>
<evidence type="ECO:0000313" key="2">
    <source>
        <dbReference type="EMBL" id="KNB70535.1"/>
    </source>
</evidence>
<keyword evidence="4" id="KW-1185">Reference proteome</keyword>
<name>A0A0K9YQS7_9BACL</name>
<organism evidence="2 3">
    <name type="scientific">Brevibacillus reuszeri</name>
    <dbReference type="NCBI Taxonomy" id="54915"/>
    <lineage>
        <taxon>Bacteria</taxon>
        <taxon>Bacillati</taxon>
        <taxon>Bacillota</taxon>
        <taxon>Bacilli</taxon>
        <taxon>Bacillales</taxon>
        <taxon>Paenibacillaceae</taxon>
        <taxon>Brevibacillus</taxon>
    </lineage>
</organism>
<evidence type="ECO:0000313" key="4">
    <source>
        <dbReference type="Proteomes" id="UP000319578"/>
    </source>
</evidence>
<dbReference type="Proteomes" id="UP000036834">
    <property type="component" value="Unassembled WGS sequence"/>
</dbReference>
<reference evidence="2" key="2">
    <citation type="submission" date="2015-07" db="EMBL/GenBank/DDBJ databases">
        <title>MeaNS - Measles Nucleotide Surveillance Program.</title>
        <authorList>
            <person name="Tran T."/>
            <person name="Druce J."/>
        </authorList>
    </citation>
    <scope>NUCLEOTIDE SEQUENCE</scope>
    <source>
        <strain evidence="2">DSM 9887</strain>
    </source>
</reference>
<sequence>MGPDDVDCLDLKIEALRNELNSFAQICSLTGPIIISLSQRIDFYLNIRTKILSQDQHPISQANR</sequence>
<evidence type="ECO:0000313" key="3">
    <source>
        <dbReference type="Proteomes" id="UP000036834"/>
    </source>
</evidence>
<evidence type="ECO:0000313" key="1">
    <source>
        <dbReference type="EMBL" id="GED70043.1"/>
    </source>
</evidence>
<dbReference type="GO" id="GO:0046983">
    <property type="term" value="F:protein dimerization activity"/>
    <property type="evidence" value="ECO:0007669"/>
    <property type="project" value="InterPro"/>
</dbReference>
<reference evidence="1 4" key="3">
    <citation type="submission" date="2019-06" db="EMBL/GenBank/DDBJ databases">
        <title>Whole genome shotgun sequence of Brevibacillus reuszeri NBRC 15719.</title>
        <authorList>
            <person name="Hosoyama A."/>
            <person name="Uohara A."/>
            <person name="Ohji S."/>
            <person name="Ichikawa N."/>
        </authorList>
    </citation>
    <scope>NUCLEOTIDE SEQUENCE [LARGE SCALE GENOMIC DNA]</scope>
    <source>
        <strain evidence="1 4">NBRC 15719</strain>
    </source>
</reference>
<proteinExistence type="predicted"/>
<dbReference type="InterPro" id="IPR036638">
    <property type="entry name" value="HLH_DNA-bd_sf"/>
</dbReference>
<evidence type="ECO:0008006" key="5">
    <source>
        <dbReference type="Google" id="ProtNLM"/>
    </source>
</evidence>
<dbReference type="Gene3D" id="4.10.280.10">
    <property type="entry name" value="Helix-loop-helix DNA-binding domain"/>
    <property type="match status" value="1"/>
</dbReference>
<dbReference type="AlphaFoldDB" id="A0A0K9YQS7"/>
<dbReference type="RefSeq" id="WP_049739528.1">
    <property type="nucleotide sequence ID" value="NZ_BJON01000014.1"/>
</dbReference>